<accession>A0A177C8Y1</accession>
<gene>
    <name evidence="1" type="ORF">CC84DRAFT_1166220</name>
</gene>
<dbReference type="EMBL" id="KV441554">
    <property type="protein sequence ID" value="OAG04103.1"/>
    <property type="molecule type" value="Genomic_DNA"/>
</dbReference>
<keyword evidence="2" id="KW-1185">Reference proteome</keyword>
<reference evidence="1 2" key="1">
    <citation type="submission" date="2016-05" db="EMBL/GenBank/DDBJ databases">
        <title>Comparative analysis of secretome profiles of manganese(II)-oxidizing ascomycete fungi.</title>
        <authorList>
            <consortium name="DOE Joint Genome Institute"/>
            <person name="Zeiner C.A."/>
            <person name="Purvine S.O."/>
            <person name="Zink E.M."/>
            <person name="Wu S."/>
            <person name="Pasa-Tolic L."/>
            <person name="Chaput D.L."/>
            <person name="Haridas S."/>
            <person name="Grigoriev I.V."/>
            <person name="Santelli C.M."/>
            <person name="Hansel C.M."/>
        </authorList>
    </citation>
    <scope>NUCLEOTIDE SEQUENCE [LARGE SCALE GENOMIC DNA]</scope>
    <source>
        <strain evidence="1 2">AP3s5-JAC2a</strain>
    </source>
</reference>
<organism evidence="1 2">
    <name type="scientific">Paraphaeosphaeria sporulosa</name>
    <dbReference type="NCBI Taxonomy" id="1460663"/>
    <lineage>
        <taxon>Eukaryota</taxon>
        <taxon>Fungi</taxon>
        <taxon>Dikarya</taxon>
        <taxon>Ascomycota</taxon>
        <taxon>Pezizomycotina</taxon>
        <taxon>Dothideomycetes</taxon>
        <taxon>Pleosporomycetidae</taxon>
        <taxon>Pleosporales</taxon>
        <taxon>Massarineae</taxon>
        <taxon>Didymosphaeriaceae</taxon>
        <taxon>Paraphaeosphaeria</taxon>
    </lineage>
</organism>
<dbReference type="RefSeq" id="XP_018034468.1">
    <property type="nucleotide sequence ID" value="XM_018178898.1"/>
</dbReference>
<dbReference type="GeneID" id="28762384"/>
<evidence type="ECO:0000313" key="1">
    <source>
        <dbReference type="EMBL" id="OAG04103.1"/>
    </source>
</evidence>
<protein>
    <submittedName>
        <fullName evidence="1">Uncharacterized protein</fullName>
    </submittedName>
</protein>
<proteinExistence type="predicted"/>
<dbReference type="AlphaFoldDB" id="A0A177C8Y1"/>
<name>A0A177C8Y1_9PLEO</name>
<dbReference type="Proteomes" id="UP000077069">
    <property type="component" value="Unassembled WGS sequence"/>
</dbReference>
<sequence length="122" mass="13910">MLWLPHLPTLGSTSASAVYFSDGLLLLPREFSVYGHIDAPKPGVLTILKFAFMDRDCDAAIDRNRLWFFCGVISPDWCNLGLLLVMFPRLRRSLLNRLPLGWWLNPVVGMIVTHVRRVFALL</sequence>
<dbReference type="InParanoid" id="A0A177C8Y1"/>
<evidence type="ECO:0000313" key="2">
    <source>
        <dbReference type="Proteomes" id="UP000077069"/>
    </source>
</evidence>